<evidence type="ECO:0000313" key="1">
    <source>
        <dbReference type="EMBL" id="GEN05091.1"/>
    </source>
</evidence>
<protein>
    <recommendedName>
        <fullName evidence="3">Lipoprotein</fullName>
    </recommendedName>
</protein>
<dbReference type="Proteomes" id="UP000321514">
    <property type="component" value="Unassembled WGS sequence"/>
</dbReference>
<accession>A0A511ST31</accession>
<organism evidence="1 2">
    <name type="scientific">Myxococcus fulvus</name>
    <dbReference type="NCBI Taxonomy" id="33"/>
    <lineage>
        <taxon>Bacteria</taxon>
        <taxon>Pseudomonadati</taxon>
        <taxon>Myxococcota</taxon>
        <taxon>Myxococcia</taxon>
        <taxon>Myxococcales</taxon>
        <taxon>Cystobacterineae</taxon>
        <taxon>Myxococcaceae</taxon>
        <taxon>Myxococcus</taxon>
    </lineage>
</organism>
<proteinExistence type="predicted"/>
<sequence>MLSRSRENHPMMPVLRRSLFLLGCLLVASCNSNSPYYRLQFTMPWAVSLEPGQSTQFEVTLNRVGDQPGELRVNMETAPEGITMTPEIIVPEGEGITTQVVTVNVAQDIAVTGAQRTLLLANDSGKDLVSGAELYVVVLPVTTSQPDFSIALAQRQLTLFVGQSELTPVQITRAEGFTGPLTLSLESDSRRITAQPVVVPGDQASANILITTTTSVARIPVAVTVVATAEDGRTARTSLTLDMR</sequence>
<evidence type="ECO:0000313" key="2">
    <source>
        <dbReference type="Proteomes" id="UP000321514"/>
    </source>
</evidence>
<evidence type="ECO:0008006" key="3">
    <source>
        <dbReference type="Google" id="ProtNLM"/>
    </source>
</evidence>
<comment type="caution">
    <text evidence="1">The sequence shown here is derived from an EMBL/GenBank/DDBJ whole genome shotgun (WGS) entry which is preliminary data.</text>
</comment>
<dbReference type="AlphaFoldDB" id="A0A511ST31"/>
<gene>
    <name evidence="1" type="ORF">MFU01_01280</name>
</gene>
<name>A0A511ST31_MYXFU</name>
<dbReference type="PROSITE" id="PS51257">
    <property type="entry name" value="PROKAR_LIPOPROTEIN"/>
    <property type="match status" value="1"/>
</dbReference>
<dbReference type="EMBL" id="BJXR01000002">
    <property type="protein sequence ID" value="GEN05091.1"/>
    <property type="molecule type" value="Genomic_DNA"/>
</dbReference>
<reference evidence="1 2" key="1">
    <citation type="submission" date="2019-07" db="EMBL/GenBank/DDBJ databases">
        <title>Whole genome shotgun sequence of Myxococcus fulvus NBRC 100333.</title>
        <authorList>
            <person name="Hosoyama A."/>
            <person name="Uohara A."/>
            <person name="Ohji S."/>
            <person name="Ichikawa N."/>
        </authorList>
    </citation>
    <scope>NUCLEOTIDE SEQUENCE [LARGE SCALE GENOMIC DNA]</scope>
    <source>
        <strain evidence="1 2">NBRC 100333</strain>
    </source>
</reference>